<accession>A0ABV7CID5</accession>
<evidence type="ECO:0000259" key="1">
    <source>
        <dbReference type="Pfam" id="PF07238"/>
    </source>
</evidence>
<comment type="caution">
    <text evidence="2">The sequence shown here is derived from an EMBL/GenBank/DDBJ whole genome shotgun (WGS) entry which is preliminary data.</text>
</comment>
<keyword evidence="3" id="KW-1185">Reference proteome</keyword>
<dbReference type="Gene3D" id="2.40.10.220">
    <property type="entry name" value="predicted glycosyltransferase like domains"/>
    <property type="match status" value="1"/>
</dbReference>
<organism evidence="2 3">
    <name type="scientific">Pseudoalteromonas fenneropenaei</name>
    <dbReference type="NCBI Taxonomy" id="1737459"/>
    <lineage>
        <taxon>Bacteria</taxon>
        <taxon>Pseudomonadati</taxon>
        <taxon>Pseudomonadota</taxon>
        <taxon>Gammaproteobacteria</taxon>
        <taxon>Alteromonadales</taxon>
        <taxon>Pseudoalteromonadaceae</taxon>
        <taxon>Pseudoalteromonas</taxon>
    </lineage>
</organism>
<dbReference type="Pfam" id="PF07238">
    <property type="entry name" value="PilZ"/>
    <property type="match status" value="1"/>
</dbReference>
<name>A0ABV7CID5_9GAMM</name>
<dbReference type="RefSeq" id="WP_377122784.1">
    <property type="nucleotide sequence ID" value="NZ_JBHRSD010000011.1"/>
</dbReference>
<feature type="domain" description="PilZ" evidence="1">
    <location>
        <begin position="5"/>
        <end position="92"/>
    </location>
</feature>
<evidence type="ECO:0000313" key="2">
    <source>
        <dbReference type="EMBL" id="MFC3032367.1"/>
    </source>
</evidence>
<proteinExistence type="predicted"/>
<reference evidence="3" key="1">
    <citation type="journal article" date="2019" name="Int. J. Syst. Evol. Microbiol.">
        <title>The Global Catalogue of Microorganisms (GCM) 10K type strain sequencing project: providing services to taxonomists for standard genome sequencing and annotation.</title>
        <authorList>
            <consortium name="The Broad Institute Genomics Platform"/>
            <consortium name="The Broad Institute Genome Sequencing Center for Infectious Disease"/>
            <person name="Wu L."/>
            <person name="Ma J."/>
        </authorList>
    </citation>
    <scope>NUCLEOTIDE SEQUENCE [LARGE SCALE GENOMIC DNA]</scope>
    <source>
        <strain evidence="3">KCTC 42730</strain>
    </source>
</reference>
<gene>
    <name evidence="2" type="ORF">ACFOEE_07550</name>
</gene>
<dbReference type="EMBL" id="JBHRSD010000011">
    <property type="protein sequence ID" value="MFC3032367.1"/>
    <property type="molecule type" value="Genomic_DNA"/>
</dbReference>
<sequence>MLHEDKRRFMRMSVNTTATVTVLESGHKVKAKCQDLSATGMSLVVSEPVEVNTMIEVFIDSSGNAIPPLSVHAKVLRVTQDNEEEYIWGIEINQFN</sequence>
<dbReference type="InterPro" id="IPR009875">
    <property type="entry name" value="PilZ_domain"/>
</dbReference>
<dbReference type="Proteomes" id="UP001595453">
    <property type="component" value="Unassembled WGS sequence"/>
</dbReference>
<dbReference type="SUPFAM" id="SSF141371">
    <property type="entry name" value="PilZ domain-like"/>
    <property type="match status" value="1"/>
</dbReference>
<evidence type="ECO:0000313" key="3">
    <source>
        <dbReference type="Proteomes" id="UP001595453"/>
    </source>
</evidence>
<protein>
    <submittedName>
        <fullName evidence="2">PilZ domain-containing protein</fullName>
    </submittedName>
</protein>